<proteinExistence type="predicted"/>
<dbReference type="EnsemblMetazoa" id="AATE007334-RA">
    <property type="protein sequence ID" value="AATE007334-PA.1"/>
    <property type="gene ID" value="AATE007334"/>
</dbReference>
<dbReference type="AlphaFoldDB" id="A0A182IXE2"/>
<protein>
    <submittedName>
        <fullName evidence="1">Uncharacterized protein</fullName>
    </submittedName>
</protein>
<name>A0A182IXE2_ANOAO</name>
<dbReference type="VEuPathDB" id="VectorBase:AATE007334"/>
<organism evidence="1">
    <name type="scientific">Anopheles atroparvus</name>
    <name type="common">European mosquito</name>
    <dbReference type="NCBI Taxonomy" id="41427"/>
    <lineage>
        <taxon>Eukaryota</taxon>
        <taxon>Metazoa</taxon>
        <taxon>Ecdysozoa</taxon>
        <taxon>Arthropoda</taxon>
        <taxon>Hexapoda</taxon>
        <taxon>Insecta</taxon>
        <taxon>Pterygota</taxon>
        <taxon>Neoptera</taxon>
        <taxon>Endopterygota</taxon>
        <taxon>Diptera</taxon>
        <taxon>Nematocera</taxon>
        <taxon>Culicoidea</taxon>
        <taxon>Culicidae</taxon>
        <taxon>Anophelinae</taxon>
        <taxon>Anopheles</taxon>
    </lineage>
</organism>
<evidence type="ECO:0000313" key="1">
    <source>
        <dbReference type="EnsemblMetazoa" id="AATE007334-PA.1"/>
    </source>
</evidence>
<reference evidence="1" key="1">
    <citation type="submission" date="2022-08" db="UniProtKB">
        <authorList>
            <consortium name="EnsemblMetazoa"/>
        </authorList>
    </citation>
    <scope>IDENTIFICATION</scope>
    <source>
        <strain evidence="1">EBRO</strain>
    </source>
</reference>
<sequence length="239" mass="27460">MLLIVCCTSRRTEVKYSSWCLTYSFTRSAMFSSSASSSYMHDSYRSRSFSSFVCSSSWSSFSWMIFAQQTHECCSGADESVSDGWVVQLTSYFCLDASYSCWHLVTTRFCFWIGPKCVSISLLSFWLTEFSTFISLLTISVAISFSTRAEAKRKGEVRRRFSRTTASCGWPADTFVAIRLFRFCRMSLYRSTSRSISCSPSAFFSALLDLRKERAEWRKGLMNTREGHSYSTFKVHRAM</sequence>
<accession>A0A182IXE2</accession>